<dbReference type="InterPro" id="IPR052529">
    <property type="entry name" value="Bact_Transport_Assoc"/>
</dbReference>
<accession>A0A7X0P562</accession>
<organism evidence="3 4">
    <name type="scientific">Nonomuraea rubra</name>
    <dbReference type="NCBI Taxonomy" id="46180"/>
    <lineage>
        <taxon>Bacteria</taxon>
        <taxon>Bacillati</taxon>
        <taxon>Actinomycetota</taxon>
        <taxon>Actinomycetes</taxon>
        <taxon>Streptosporangiales</taxon>
        <taxon>Streptosporangiaceae</taxon>
        <taxon>Nonomuraea</taxon>
    </lineage>
</organism>
<dbReference type="Proteomes" id="UP000565579">
    <property type="component" value="Unassembled WGS sequence"/>
</dbReference>
<protein>
    <submittedName>
        <fullName evidence="3">Putative membrane protein YeiB</fullName>
    </submittedName>
</protein>
<name>A0A7X0P562_9ACTN</name>
<feature type="transmembrane region" description="Helical" evidence="1">
    <location>
        <begin position="106"/>
        <end position="139"/>
    </location>
</feature>
<feature type="transmembrane region" description="Helical" evidence="1">
    <location>
        <begin position="68"/>
        <end position="86"/>
    </location>
</feature>
<comment type="caution">
    <text evidence="3">The sequence shown here is derived from an EMBL/GenBank/DDBJ whole genome shotgun (WGS) entry which is preliminary data.</text>
</comment>
<keyword evidence="4" id="KW-1185">Reference proteome</keyword>
<feature type="transmembrane region" description="Helical" evidence="1">
    <location>
        <begin position="336"/>
        <end position="356"/>
    </location>
</feature>
<gene>
    <name evidence="3" type="ORF">HD593_010225</name>
</gene>
<sequence length="385" mass="41513">MTEDVISRSSSTGVSSARSLAPDLARGVMLLLIALSHAPAFVGDWSTGPPWLDATAKFVKSLLADNQARNLFVFLFGYGLVQLLAAQQARGESWPSIRSLLRRRGWWLIVIGFLNAMVFVPIDIVAVYGLTLLMIAPIVRAGEPVLWWTGGLTLIPTTLLLAWQSVAAQTDPPTIAEIMEPTFAAHLVGSLPTWPANTVLSTVMVVPAMAMGILAARRRLLDEPERHLPLLRRITALGLVLALIGRLPSALLAAGTWSAESAAVRWAVAVAHDLTGYTGGIGLAAAIGVVAVRVRGGRLTTALAALGRRSLTFYLFQGLVWVVLFYPFALGLHDDLGYAATLGIAVAVWVASIVLADWMRAAGHRGPAEILLRRLVYRPFRRRRG</sequence>
<keyword evidence="1" id="KW-1133">Transmembrane helix</keyword>
<feature type="transmembrane region" description="Helical" evidence="1">
    <location>
        <begin position="145"/>
        <end position="163"/>
    </location>
</feature>
<evidence type="ECO:0000259" key="2">
    <source>
        <dbReference type="Pfam" id="PF04235"/>
    </source>
</evidence>
<reference evidence="3 4" key="1">
    <citation type="submission" date="2020-08" db="EMBL/GenBank/DDBJ databases">
        <title>Sequencing the genomes of 1000 actinobacteria strains.</title>
        <authorList>
            <person name="Klenk H.-P."/>
        </authorList>
    </citation>
    <scope>NUCLEOTIDE SEQUENCE [LARGE SCALE GENOMIC DNA]</scope>
    <source>
        <strain evidence="3 4">DSM 43768</strain>
    </source>
</reference>
<feature type="transmembrane region" description="Helical" evidence="1">
    <location>
        <begin position="274"/>
        <end position="292"/>
    </location>
</feature>
<evidence type="ECO:0000313" key="3">
    <source>
        <dbReference type="EMBL" id="MBB6555430.1"/>
    </source>
</evidence>
<dbReference type="RefSeq" id="WP_185110018.1">
    <property type="nucleotide sequence ID" value="NZ_BAAAXY010000006.1"/>
</dbReference>
<dbReference type="PANTHER" id="PTHR30590:SF2">
    <property type="entry name" value="INNER MEMBRANE PROTEIN"/>
    <property type="match status" value="1"/>
</dbReference>
<feature type="transmembrane region" description="Helical" evidence="1">
    <location>
        <begin position="198"/>
        <end position="216"/>
    </location>
</feature>
<feature type="transmembrane region" description="Helical" evidence="1">
    <location>
        <begin position="313"/>
        <end position="330"/>
    </location>
</feature>
<dbReference type="AlphaFoldDB" id="A0A7X0P562"/>
<keyword evidence="1" id="KW-0472">Membrane</keyword>
<feature type="domain" description="DUF418" evidence="2">
    <location>
        <begin position="215"/>
        <end position="378"/>
    </location>
</feature>
<dbReference type="EMBL" id="JACHMI010000001">
    <property type="protein sequence ID" value="MBB6555430.1"/>
    <property type="molecule type" value="Genomic_DNA"/>
</dbReference>
<evidence type="ECO:0000313" key="4">
    <source>
        <dbReference type="Proteomes" id="UP000565579"/>
    </source>
</evidence>
<proteinExistence type="predicted"/>
<evidence type="ECO:0000256" key="1">
    <source>
        <dbReference type="SAM" id="Phobius"/>
    </source>
</evidence>
<keyword evidence="1" id="KW-0812">Transmembrane</keyword>
<feature type="transmembrane region" description="Helical" evidence="1">
    <location>
        <begin position="236"/>
        <end position="254"/>
    </location>
</feature>
<dbReference type="Pfam" id="PF04235">
    <property type="entry name" value="DUF418"/>
    <property type="match status" value="1"/>
</dbReference>
<dbReference type="PANTHER" id="PTHR30590">
    <property type="entry name" value="INNER MEMBRANE PROTEIN"/>
    <property type="match status" value="1"/>
</dbReference>
<dbReference type="InterPro" id="IPR007349">
    <property type="entry name" value="DUF418"/>
</dbReference>